<proteinExistence type="predicted"/>
<reference evidence="2" key="1">
    <citation type="submission" date="2019-02" db="EMBL/GenBank/DDBJ databases">
        <authorList>
            <person name="Gruber-Vodicka R. H."/>
            <person name="Seah K. B. B."/>
        </authorList>
    </citation>
    <scope>NUCLEOTIDE SEQUENCE</scope>
    <source>
        <strain evidence="2">BECK_DK161</strain>
    </source>
</reference>
<accession>A0A450SQS3</accession>
<protein>
    <submittedName>
        <fullName evidence="2">Uncharacterized protein</fullName>
    </submittedName>
</protein>
<evidence type="ECO:0000313" key="2">
    <source>
        <dbReference type="EMBL" id="VFJ56350.1"/>
    </source>
</evidence>
<sequence length="51" mass="5441">MVDARSLSTLRLLTGHPRFRPGFSGGYHAKGAGLPAHPLSEQDTGPVTRAR</sequence>
<feature type="region of interest" description="Disordered" evidence="1">
    <location>
        <begin position="21"/>
        <end position="51"/>
    </location>
</feature>
<dbReference type="EMBL" id="CAADEY010000053">
    <property type="protein sequence ID" value="VFJ56350.1"/>
    <property type="molecule type" value="Genomic_DNA"/>
</dbReference>
<dbReference type="AlphaFoldDB" id="A0A450SQS3"/>
<name>A0A450SQS3_9GAMM</name>
<evidence type="ECO:0000256" key="1">
    <source>
        <dbReference type="SAM" id="MobiDB-lite"/>
    </source>
</evidence>
<gene>
    <name evidence="2" type="ORF">BECKDK2373C_GA0170839_10536</name>
</gene>
<organism evidence="2">
    <name type="scientific">Candidatus Kentrum sp. DK</name>
    <dbReference type="NCBI Taxonomy" id="2126562"/>
    <lineage>
        <taxon>Bacteria</taxon>
        <taxon>Pseudomonadati</taxon>
        <taxon>Pseudomonadota</taxon>
        <taxon>Gammaproteobacteria</taxon>
        <taxon>Candidatus Kentrum</taxon>
    </lineage>
</organism>